<keyword evidence="18" id="KW-1185">Reference proteome</keyword>
<evidence type="ECO:0000256" key="15">
    <source>
        <dbReference type="RuleBase" id="RU366005"/>
    </source>
</evidence>
<dbReference type="InterPro" id="IPR001915">
    <property type="entry name" value="Peptidase_M48"/>
</dbReference>
<dbReference type="AlphaFoldDB" id="A0A9E7G4B2"/>
<dbReference type="Proteomes" id="UP001055439">
    <property type="component" value="Chromosome 5"/>
</dbReference>
<evidence type="ECO:0000256" key="7">
    <source>
        <dbReference type="ARBA" id="ARBA00022833"/>
    </source>
</evidence>
<evidence type="ECO:0000256" key="2">
    <source>
        <dbReference type="ARBA" id="ARBA00022670"/>
    </source>
</evidence>
<feature type="transmembrane region" description="Helical" evidence="15">
    <location>
        <begin position="77"/>
        <end position="101"/>
    </location>
</feature>
<evidence type="ECO:0000256" key="11">
    <source>
        <dbReference type="ARBA" id="ARBA00044456"/>
    </source>
</evidence>
<dbReference type="GO" id="GO:0071586">
    <property type="term" value="P:CAAX-box protein processing"/>
    <property type="evidence" value="ECO:0007669"/>
    <property type="project" value="UniProtKB-UniRule"/>
</dbReference>
<evidence type="ECO:0000313" key="17">
    <source>
        <dbReference type="EMBL" id="URE05667.1"/>
    </source>
</evidence>
<reference evidence="17" key="1">
    <citation type="submission" date="2022-05" db="EMBL/GenBank/DDBJ databases">
        <title>The Musa troglodytarum L. genome provides insights into the mechanism of non-climacteric behaviour and enrichment of carotenoids.</title>
        <authorList>
            <person name="Wang J."/>
        </authorList>
    </citation>
    <scope>NUCLEOTIDE SEQUENCE</scope>
    <source>
        <tissue evidence="17">Leaf</tissue>
    </source>
</reference>
<dbReference type="GO" id="GO:0046872">
    <property type="term" value="F:metal ion binding"/>
    <property type="evidence" value="ECO:0007669"/>
    <property type="project" value="UniProtKB-UniRule"/>
</dbReference>
<comment type="catalytic activity">
    <reaction evidence="11 15">
        <text>Hydrolyzes the peptide bond -P2-(S-farnesyl or geranylgeranyl)C-P1'-P2'-P3'-COOH where P1' and P2' are amino acids with aliphatic side chains and P3' is any C-terminal residue.</text>
        <dbReference type="EC" id="3.4.24.84"/>
    </reaction>
</comment>
<comment type="cofactor">
    <cofactor evidence="14 15">
        <name>Zn(2+)</name>
        <dbReference type="ChEBI" id="CHEBI:29105"/>
    </cofactor>
    <text evidence="14 15">Binds 1 zinc ion per subunit.</text>
</comment>
<keyword evidence="5 15" id="KW-0378">Hydrolase</keyword>
<sequence length="310" mass="35556">MAFPYLEAVLGESYWFREGFRVSLIAGFMIFMYFFETYLDIRQHAALKLTNLPKPLEGVISQEKFERARAYSIDKSCFHFIHEAVTILMDTAILCFGILPWFWKVSGNLVAYLGLDAENEIMHTLSFLAGVMIWSQLPDGELREKIEKLAASLKFPLKKLFVVDGSTRSSHSNAYMYGFFNNKRIVLYDTLIQQCTNEEEVVAVIAHELGHWKLNHTMYSFIAVQHTVIPLQHLVNFGLNLVSRTFEFQADAFAKKLGYAKALCAGLIKLQEENLSAMNTDPWYSAYHYSHPPLVERLAAIEEPDSKKED</sequence>
<feature type="active site" evidence="13">
    <location>
        <position position="208"/>
    </location>
</feature>
<comment type="caution">
    <text evidence="15">Lacks conserved residue(s) required for the propagation of feature annotation.</text>
</comment>
<accession>A0A9E7G4B2</accession>
<comment type="subcellular location">
    <subcellularLocation>
        <location evidence="1 15">Endoplasmic reticulum membrane</location>
        <topology evidence="1 15">Multi-pass membrane protein</topology>
    </subcellularLocation>
</comment>
<keyword evidence="10 15" id="KW-0472">Membrane</keyword>
<feature type="active site" description="Proton donor" evidence="13">
    <location>
        <position position="251"/>
    </location>
</feature>
<keyword evidence="4 14" id="KW-0479">Metal-binding</keyword>
<dbReference type="EMBL" id="CP097507">
    <property type="protein sequence ID" value="URE05667.1"/>
    <property type="molecule type" value="Genomic_DNA"/>
</dbReference>
<evidence type="ECO:0000256" key="1">
    <source>
        <dbReference type="ARBA" id="ARBA00004477"/>
    </source>
</evidence>
<dbReference type="GO" id="GO:0005789">
    <property type="term" value="C:endoplasmic reticulum membrane"/>
    <property type="evidence" value="ECO:0007669"/>
    <property type="project" value="UniProtKB-SubCell"/>
</dbReference>
<dbReference type="Pfam" id="PF01435">
    <property type="entry name" value="Peptidase_M48"/>
    <property type="match status" value="1"/>
</dbReference>
<keyword evidence="9 15" id="KW-0482">Metalloprotease</keyword>
<protein>
    <recommendedName>
        <fullName evidence="15">CAAX prenyl protease</fullName>
        <ecNumber evidence="15">3.4.24.84</ecNumber>
    </recommendedName>
</protein>
<evidence type="ECO:0000256" key="8">
    <source>
        <dbReference type="ARBA" id="ARBA00022989"/>
    </source>
</evidence>
<organism evidence="17 18">
    <name type="scientific">Musa troglodytarum</name>
    <name type="common">fe'i banana</name>
    <dbReference type="NCBI Taxonomy" id="320322"/>
    <lineage>
        <taxon>Eukaryota</taxon>
        <taxon>Viridiplantae</taxon>
        <taxon>Streptophyta</taxon>
        <taxon>Embryophyta</taxon>
        <taxon>Tracheophyta</taxon>
        <taxon>Spermatophyta</taxon>
        <taxon>Magnoliopsida</taxon>
        <taxon>Liliopsida</taxon>
        <taxon>Zingiberales</taxon>
        <taxon>Musaceae</taxon>
        <taxon>Musa</taxon>
    </lineage>
</organism>
<feature type="transmembrane region" description="Helical" evidence="15">
    <location>
        <begin position="20"/>
        <end position="39"/>
    </location>
</feature>
<evidence type="ECO:0000256" key="13">
    <source>
        <dbReference type="PIRSR" id="PIRSR627057-1"/>
    </source>
</evidence>
<evidence type="ECO:0000256" key="6">
    <source>
        <dbReference type="ARBA" id="ARBA00022824"/>
    </source>
</evidence>
<evidence type="ECO:0000256" key="9">
    <source>
        <dbReference type="ARBA" id="ARBA00023049"/>
    </source>
</evidence>
<keyword evidence="2 15" id="KW-0645">Protease</keyword>
<dbReference type="PANTHER" id="PTHR10120">
    <property type="entry name" value="CAAX PRENYL PROTEASE 1"/>
    <property type="match status" value="1"/>
</dbReference>
<dbReference type="InterPro" id="IPR027057">
    <property type="entry name" value="CAXX_Prtase_1"/>
</dbReference>
<feature type="domain" description="Peptidase M48" evidence="16">
    <location>
        <begin position="138"/>
        <end position="223"/>
    </location>
</feature>
<evidence type="ECO:0000259" key="16">
    <source>
        <dbReference type="Pfam" id="PF01435"/>
    </source>
</evidence>
<evidence type="ECO:0000256" key="5">
    <source>
        <dbReference type="ARBA" id="ARBA00022801"/>
    </source>
</evidence>
<evidence type="ECO:0000256" key="14">
    <source>
        <dbReference type="PIRSR" id="PIRSR627057-2"/>
    </source>
</evidence>
<evidence type="ECO:0000256" key="3">
    <source>
        <dbReference type="ARBA" id="ARBA00022692"/>
    </source>
</evidence>
<gene>
    <name evidence="17" type="ORF">MUK42_21364</name>
</gene>
<comment type="similarity">
    <text evidence="12 15">Belongs to the peptidase M48A family.</text>
</comment>
<keyword evidence="3 15" id="KW-0812">Transmembrane</keyword>
<feature type="binding site" evidence="14">
    <location>
        <position position="207"/>
    </location>
    <ligand>
        <name>Zn(2+)</name>
        <dbReference type="ChEBI" id="CHEBI:29105"/>
        <note>catalytic</note>
    </ligand>
</feature>
<evidence type="ECO:0000256" key="12">
    <source>
        <dbReference type="ARBA" id="ARBA00060927"/>
    </source>
</evidence>
<keyword evidence="6 15" id="KW-0256">Endoplasmic reticulum</keyword>
<dbReference type="EC" id="3.4.24.84" evidence="15"/>
<evidence type="ECO:0000256" key="10">
    <source>
        <dbReference type="ARBA" id="ARBA00023136"/>
    </source>
</evidence>
<dbReference type="CDD" id="cd07343">
    <property type="entry name" value="M48A_Zmpste24p_like"/>
    <property type="match status" value="1"/>
</dbReference>
<dbReference type="FunFam" id="3.30.2010.10:FF:000005">
    <property type="entry name" value="CAAX prenyl protease"/>
    <property type="match status" value="1"/>
</dbReference>
<keyword evidence="7 14" id="KW-0862">Zinc</keyword>
<proteinExistence type="inferred from homology"/>
<feature type="binding site" evidence="14">
    <location>
        <position position="211"/>
    </location>
    <ligand>
        <name>Zn(2+)</name>
        <dbReference type="ChEBI" id="CHEBI:29105"/>
        <note>catalytic</note>
    </ligand>
</feature>
<comment type="function">
    <text evidence="15">Proteolytically removes the C-terminal three residues of farnesylated proteins.</text>
</comment>
<keyword evidence="8 15" id="KW-1133">Transmembrane helix</keyword>
<dbReference type="Gene3D" id="3.30.2010.10">
    <property type="entry name" value="Metalloproteases ('zincins'), catalytic domain"/>
    <property type="match status" value="1"/>
</dbReference>
<dbReference type="GO" id="GO:0004222">
    <property type="term" value="F:metalloendopeptidase activity"/>
    <property type="evidence" value="ECO:0007669"/>
    <property type="project" value="UniProtKB-UniRule"/>
</dbReference>
<evidence type="ECO:0000313" key="18">
    <source>
        <dbReference type="Proteomes" id="UP001055439"/>
    </source>
</evidence>
<name>A0A9E7G4B2_9LILI</name>
<evidence type="ECO:0000256" key="4">
    <source>
        <dbReference type="ARBA" id="ARBA00022723"/>
    </source>
</evidence>
<feature type="binding site" evidence="14">
    <location>
        <position position="247"/>
    </location>
    <ligand>
        <name>Zn(2+)</name>
        <dbReference type="ChEBI" id="CHEBI:29105"/>
        <note>catalytic</note>
    </ligand>
</feature>